<gene>
    <name evidence="1" type="ORF">AJGP001_10965</name>
</gene>
<reference evidence="1 2" key="1">
    <citation type="submission" date="2017-01" db="EMBL/GenBank/DDBJ databases">
        <title>Planococcus faecalis genome complete sequence.</title>
        <authorList>
            <person name="Lee P.C."/>
        </authorList>
    </citation>
    <scope>NUCLEOTIDE SEQUENCE [LARGE SCALE GENOMIC DNA]</scope>
    <source>
        <strain evidence="1 2">AJ003</strain>
    </source>
</reference>
<sequence length="79" mass="9495">MIQYICIEKLTLNKLDENEEIDDNNFFEVETGSLWEKCRGGMGEIRLEGLNENEYEWMEISKEVFKHYFKPLEQIEKAD</sequence>
<accession>A0ABN4XSI2</accession>
<protein>
    <submittedName>
        <fullName evidence="1">Uncharacterized protein</fullName>
    </submittedName>
</protein>
<dbReference type="Proteomes" id="UP000189661">
    <property type="component" value="Chromosome"/>
</dbReference>
<dbReference type="RefSeq" id="WP_071154182.1">
    <property type="nucleotide sequence ID" value="NZ_CP019401.1"/>
</dbReference>
<keyword evidence="2" id="KW-1185">Reference proteome</keyword>
<proteinExistence type="predicted"/>
<evidence type="ECO:0000313" key="2">
    <source>
        <dbReference type="Proteomes" id="UP000189661"/>
    </source>
</evidence>
<name>A0ABN4XSI2_9BACL</name>
<organism evidence="1 2">
    <name type="scientific">Planococcus faecalis</name>
    <dbReference type="NCBI Taxonomy" id="1598147"/>
    <lineage>
        <taxon>Bacteria</taxon>
        <taxon>Bacillati</taxon>
        <taxon>Bacillota</taxon>
        <taxon>Bacilli</taxon>
        <taxon>Bacillales</taxon>
        <taxon>Caryophanaceae</taxon>
        <taxon>Planococcus</taxon>
    </lineage>
</organism>
<dbReference type="EMBL" id="CP019401">
    <property type="protein sequence ID" value="AQU79754.1"/>
    <property type="molecule type" value="Genomic_DNA"/>
</dbReference>
<evidence type="ECO:0000313" key="1">
    <source>
        <dbReference type="EMBL" id="AQU79754.1"/>
    </source>
</evidence>